<reference evidence="1" key="1">
    <citation type="submission" date="2018-05" db="EMBL/GenBank/DDBJ databases">
        <authorList>
            <person name="Lanie J.A."/>
            <person name="Ng W.-L."/>
            <person name="Kazmierczak K.M."/>
            <person name="Andrzejewski T.M."/>
            <person name="Davidsen T.M."/>
            <person name="Wayne K.J."/>
            <person name="Tettelin H."/>
            <person name="Glass J.I."/>
            <person name="Rusch D."/>
            <person name="Podicherti R."/>
            <person name="Tsui H.-C.T."/>
            <person name="Winkler M.E."/>
        </authorList>
    </citation>
    <scope>NUCLEOTIDE SEQUENCE</scope>
</reference>
<sequence>MQQYAKIKKGVYGKKHFTNIILPLVTGVAKAVNGTHYVTVDGMDSTIDGIAPRNCRIKIENIADVEIVSEKAYEDANKKTKLNAKPEVDDKTRTGQIQERFDILNEMTSACKSGTVRAMIVSGPAGVGKSYGI</sequence>
<proteinExistence type="predicted"/>
<protein>
    <submittedName>
        <fullName evidence="1">Uncharacterized protein</fullName>
    </submittedName>
</protein>
<feature type="non-terminal residue" evidence="1">
    <location>
        <position position="133"/>
    </location>
</feature>
<name>A0A382Z638_9ZZZZ</name>
<dbReference type="EMBL" id="UINC01181334">
    <property type="protein sequence ID" value="SVD90974.1"/>
    <property type="molecule type" value="Genomic_DNA"/>
</dbReference>
<gene>
    <name evidence="1" type="ORF">METZ01_LOCUS443828</name>
</gene>
<accession>A0A382Z638</accession>
<dbReference type="AlphaFoldDB" id="A0A382Z638"/>
<organism evidence="1">
    <name type="scientific">marine metagenome</name>
    <dbReference type="NCBI Taxonomy" id="408172"/>
    <lineage>
        <taxon>unclassified sequences</taxon>
        <taxon>metagenomes</taxon>
        <taxon>ecological metagenomes</taxon>
    </lineage>
</organism>
<evidence type="ECO:0000313" key="1">
    <source>
        <dbReference type="EMBL" id="SVD90974.1"/>
    </source>
</evidence>